<evidence type="ECO:0000313" key="2">
    <source>
        <dbReference type="EMBL" id="MQT17458.1"/>
    </source>
</evidence>
<feature type="chain" id="PRO_5028826223" evidence="1">
    <location>
        <begin position="17"/>
        <end position="204"/>
    </location>
</feature>
<accession>A0A7C9GVD7</accession>
<name>A0A7C9GVD7_9SPHN</name>
<gene>
    <name evidence="2" type="ORF">F3168_09305</name>
</gene>
<proteinExistence type="predicted"/>
<reference evidence="2 3" key="1">
    <citation type="submission" date="2019-09" db="EMBL/GenBank/DDBJ databases">
        <title>Polymorphobacter sp. isolated from a lake in China.</title>
        <authorList>
            <person name="Liu Z."/>
        </authorList>
    </citation>
    <scope>NUCLEOTIDE SEQUENCE [LARGE SCALE GENOMIC DNA]</scope>
    <source>
        <strain evidence="2 3">D40P</strain>
    </source>
</reference>
<keyword evidence="3" id="KW-1185">Reference proteome</keyword>
<organism evidence="2 3">
    <name type="scientific">Sandarakinorhabdus fusca</name>
    <dbReference type="NCBI Taxonomy" id="1439888"/>
    <lineage>
        <taxon>Bacteria</taxon>
        <taxon>Pseudomonadati</taxon>
        <taxon>Pseudomonadota</taxon>
        <taxon>Alphaproteobacteria</taxon>
        <taxon>Sphingomonadales</taxon>
        <taxon>Sphingosinicellaceae</taxon>
        <taxon>Sandarakinorhabdus</taxon>
    </lineage>
</organism>
<protein>
    <submittedName>
        <fullName evidence="2">L,D-transpeptidase</fullName>
    </submittedName>
</protein>
<evidence type="ECO:0000313" key="3">
    <source>
        <dbReference type="Proteomes" id="UP000481327"/>
    </source>
</evidence>
<evidence type="ECO:0000256" key="1">
    <source>
        <dbReference type="SAM" id="SignalP"/>
    </source>
</evidence>
<dbReference type="AlphaFoldDB" id="A0A7C9GVD7"/>
<sequence>MALAFALALATPAAGGASPASPAAAISGPVATLAAWVIATKDSHGRPFAIVDKVAAQVLVFDADGTPRARSAALLGLARGDRSVPGIGDRPLATITPAERTTPAGRFDAELGTNTAGHKILWVHYADAISLHPVVAGTARDRRRERLASPTAADNRISFGCINVPPEFFADSVEPLFRSDGGVVYILPEQLSLAEVFGPGVAGR</sequence>
<dbReference type="OrthoDB" id="7202732at2"/>
<dbReference type="EMBL" id="WIOL01000003">
    <property type="protein sequence ID" value="MQT17458.1"/>
    <property type="molecule type" value="Genomic_DNA"/>
</dbReference>
<keyword evidence="1" id="KW-0732">Signal</keyword>
<dbReference type="Proteomes" id="UP000481327">
    <property type="component" value="Unassembled WGS sequence"/>
</dbReference>
<comment type="caution">
    <text evidence="2">The sequence shown here is derived from an EMBL/GenBank/DDBJ whole genome shotgun (WGS) entry which is preliminary data.</text>
</comment>
<feature type="signal peptide" evidence="1">
    <location>
        <begin position="1"/>
        <end position="16"/>
    </location>
</feature>